<accession>A0A4R8LEB5</accession>
<dbReference type="Proteomes" id="UP000294581">
    <property type="component" value="Unassembled WGS sequence"/>
</dbReference>
<comment type="caution">
    <text evidence="2">The sequence shown here is derived from an EMBL/GenBank/DDBJ whole genome shotgun (WGS) entry which is preliminary data.</text>
</comment>
<dbReference type="PROSITE" id="PS50206">
    <property type="entry name" value="RHODANESE_3"/>
    <property type="match status" value="1"/>
</dbReference>
<feature type="domain" description="Rhodanese" evidence="1">
    <location>
        <begin position="16"/>
        <end position="107"/>
    </location>
</feature>
<dbReference type="PANTHER" id="PTHR43031:SF1">
    <property type="entry name" value="PYRIDINE NUCLEOTIDE-DISULPHIDE OXIDOREDUCTASE"/>
    <property type="match status" value="1"/>
</dbReference>
<dbReference type="CDD" id="cd00158">
    <property type="entry name" value="RHOD"/>
    <property type="match status" value="1"/>
</dbReference>
<dbReference type="RefSeq" id="WP_067623247.1">
    <property type="nucleotide sequence ID" value="NZ_BSUS01000001.1"/>
</dbReference>
<dbReference type="GO" id="GO:0004792">
    <property type="term" value="F:thiosulfate-cyanide sulfurtransferase activity"/>
    <property type="evidence" value="ECO:0007669"/>
    <property type="project" value="InterPro"/>
</dbReference>
<dbReference type="SUPFAM" id="SSF52821">
    <property type="entry name" value="Rhodanese/Cell cycle control phosphatase"/>
    <property type="match status" value="1"/>
</dbReference>
<proteinExistence type="predicted"/>
<dbReference type="Pfam" id="PF00581">
    <property type="entry name" value="Rhodanese"/>
    <property type="match status" value="1"/>
</dbReference>
<dbReference type="EMBL" id="SORF01000021">
    <property type="protein sequence ID" value="TDY40460.1"/>
    <property type="molecule type" value="Genomic_DNA"/>
</dbReference>
<organism evidence="2 3">
    <name type="scientific">Alicyclobacillus sacchari</name>
    <dbReference type="NCBI Taxonomy" id="392010"/>
    <lineage>
        <taxon>Bacteria</taxon>
        <taxon>Bacillati</taxon>
        <taxon>Bacillota</taxon>
        <taxon>Bacilli</taxon>
        <taxon>Bacillales</taxon>
        <taxon>Alicyclobacillaceae</taxon>
        <taxon>Alicyclobacillus</taxon>
    </lineage>
</organism>
<dbReference type="InterPro" id="IPR001763">
    <property type="entry name" value="Rhodanese-like_dom"/>
</dbReference>
<evidence type="ECO:0000259" key="1">
    <source>
        <dbReference type="PROSITE" id="PS50206"/>
    </source>
</evidence>
<name>A0A4R8LEB5_9BACL</name>
<dbReference type="PANTHER" id="PTHR43031">
    <property type="entry name" value="FAD-DEPENDENT OXIDOREDUCTASE"/>
    <property type="match status" value="1"/>
</dbReference>
<dbReference type="SMART" id="SM00450">
    <property type="entry name" value="RHOD"/>
    <property type="match status" value="1"/>
</dbReference>
<evidence type="ECO:0000313" key="3">
    <source>
        <dbReference type="Proteomes" id="UP000294581"/>
    </source>
</evidence>
<protein>
    <submittedName>
        <fullName evidence="2">Rhodanese-related sulfurtransferase</fullName>
    </submittedName>
</protein>
<dbReference type="AlphaFoldDB" id="A0A4R8LEB5"/>
<keyword evidence="3" id="KW-1185">Reference proteome</keyword>
<sequence length="108" mass="12232">MTEFIKPVDLQERLNSDDRPLVIDVRSSDEYNEGHVPGAVNIPIDDLPNRLSEVPKERQIVSYCNMHHRGNSRGERAAQYLRENGFKAIAIDGGFVDWNKTGLPVERG</sequence>
<dbReference type="PROSITE" id="PS00380">
    <property type="entry name" value="RHODANESE_1"/>
    <property type="match status" value="1"/>
</dbReference>
<dbReference type="Gene3D" id="3.40.250.10">
    <property type="entry name" value="Rhodanese-like domain"/>
    <property type="match status" value="1"/>
</dbReference>
<dbReference type="InterPro" id="IPR036873">
    <property type="entry name" value="Rhodanese-like_dom_sf"/>
</dbReference>
<dbReference type="OrthoDB" id="9800872at2"/>
<keyword evidence="2" id="KW-0808">Transferase</keyword>
<dbReference type="InterPro" id="IPR050229">
    <property type="entry name" value="GlpE_sulfurtransferase"/>
</dbReference>
<gene>
    <name evidence="2" type="ORF">C7445_12110</name>
</gene>
<evidence type="ECO:0000313" key="2">
    <source>
        <dbReference type="EMBL" id="TDY40460.1"/>
    </source>
</evidence>
<reference evidence="2 3" key="1">
    <citation type="submission" date="2019-03" db="EMBL/GenBank/DDBJ databases">
        <title>Genomic Encyclopedia of Type Strains, Phase IV (KMG-IV): sequencing the most valuable type-strain genomes for metagenomic binning, comparative biology and taxonomic classification.</title>
        <authorList>
            <person name="Goeker M."/>
        </authorList>
    </citation>
    <scope>NUCLEOTIDE SEQUENCE [LARGE SCALE GENOMIC DNA]</scope>
    <source>
        <strain evidence="2 3">DSM 17974</strain>
    </source>
</reference>
<dbReference type="InterPro" id="IPR001307">
    <property type="entry name" value="Thiosulphate_STrfase_CS"/>
</dbReference>